<dbReference type="Gene3D" id="1.20.1050.10">
    <property type="match status" value="1"/>
</dbReference>
<evidence type="ECO:0000259" key="1">
    <source>
        <dbReference type="PROSITE" id="PS50404"/>
    </source>
</evidence>
<dbReference type="CDD" id="cd00570">
    <property type="entry name" value="GST_N_family"/>
    <property type="match status" value="1"/>
</dbReference>
<dbReference type="SUPFAM" id="SSF47616">
    <property type="entry name" value="GST C-terminal domain-like"/>
    <property type="match status" value="1"/>
</dbReference>
<evidence type="ECO:0000313" key="2">
    <source>
        <dbReference type="EMBL" id="KAF5350998.1"/>
    </source>
</evidence>
<dbReference type="Proteomes" id="UP000559027">
    <property type="component" value="Unassembled WGS sequence"/>
</dbReference>
<keyword evidence="3" id="KW-1185">Reference proteome</keyword>
<dbReference type="SFLD" id="SFLDG00358">
    <property type="entry name" value="Main_(cytGST)"/>
    <property type="match status" value="1"/>
</dbReference>
<dbReference type="Pfam" id="PF13409">
    <property type="entry name" value="GST_N_2"/>
    <property type="match status" value="1"/>
</dbReference>
<dbReference type="InterPro" id="IPR050983">
    <property type="entry name" value="GST_Omega/HSP26"/>
</dbReference>
<proteinExistence type="predicted"/>
<dbReference type="PROSITE" id="PS50404">
    <property type="entry name" value="GST_NTER"/>
    <property type="match status" value="1"/>
</dbReference>
<dbReference type="SFLD" id="SFLDS00019">
    <property type="entry name" value="Glutathione_Transferase_(cytos"/>
    <property type="match status" value="1"/>
</dbReference>
<dbReference type="GO" id="GO:0005737">
    <property type="term" value="C:cytoplasm"/>
    <property type="evidence" value="ECO:0007669"/>
    <property type="project" value="TreeGrafter"/>
</dbReference>
<protein>
    <recommendedName>
        <fullName evidence="1">GST N-terminal domain-containing protein</fullName>
    </recommendedName>
</protein>
<feature type="domain" description="GST N-terminal" evidence="1">
    <location>
        <begin position="3"/>
        <end position="95"/>
    </location>
</feature>
<dbReference type="InterPro" id="IPR036282">
    <property type="entry name" value="Glutathione-S-Trfase_C_sf"/>
</dbReference>
<name>A0A8H5FW63_9AGAR</name>
<gene>
    <name evidence="2" type="ORF">D9756_008196</name>
</gene>
<comment type="caution">
    <text evidence="2">The sequence shown here is derived from an EMBL/GenBank/DDBJ whole genome shotgun (WGS) entry which is preliminary data.</text>
</comment>
<sequence length="258" mass="28958">MSERITLYSAKLCPFAHRVEIALKESGLPYNRCEIDFFNKPEWYIEKVNPAGKVPAIAYGGPEVLDPTKPSPESTKLFESLVLVEFVNDLITLPSGGSTALFPQDPVLRAKARFFIESVCSKLVPAFFNVHLRGEHPSLILSAIDTLQDLLPEKEGFALGTQGGWSMADAAVLTVMARAEIGLENDLGVYDEGEGKKIWENVMNEEKYERFRRWFGDAKARKSFQETFDAEFVLENFKSRYPPLRAKRMEALKAASTA</sequence>
<dbReference type="PANTHER" id="PTHR43968">
    <property type="match status" value="1"/>
</dbReference>
<evidence type="ECO:0000313" key="3">
    <source>
        <dbReference type="Proteomes" id="UP000559027"/>
    </source>
</evidence>
<dbReference type="SUPFAM" id="SSF52833">
    <property type="entry name" value="Thioredoxin-like"/>
    <property type="match status" value="1"/>
</dbReference>
<organism evidence="2 3">
    <name type="scientific">Leucocoprinus leucothites</name>
    <dbReference type="NCBI Taxonomy" id="201217"/>
    <lineage>
        <taxon>Eukaryota</taxon>
        <taxon>Fungi</taxon>
        <taxon>Dikarya</taxon>
        <taxon>Basidiomycota</taxon>
        <taxon>Agaricomycotina</taxon>
        <taxon>Agaricomycetes</taxon>
        <taxon>Agaricomycetidae</taxon>
        <taxon>Agaricales</taxon>
        <taxon>Agaricineae</taxon>
        <taxon>Agaricaceae</taxon>
        <taxon>Leucocoprinus</taxon>
    </lineage>
</organism>
<dbReference type="PANTHER" id="PTHR43968:SF6">
    <property type="entry name" value="GLUTATHIONE S-TRANSFERASE OMEGA"/>
    <property type="match status" value="1"/>
</dbReference>
<dbReference type="AlphaFoldDB" id="A0A8H5FW63"/>
<dbReference type="InterPro" id="IPR036249">
    <property type="entry name" value="Thioredoxin-like_sf"/>
</dbReference>
<dbReference type="InterPro" id="IPR004045">
    <property type="entry name" value="Glutathione_S-Trfase_N"/>
</dbReference>
<dbReference type="Gene3D" id="3.40.30.10">
    <property type="entry name" value="Glutaredoxin"/>
    <property type="match status" value="1"/>
</dbReference>
<dbReference type="OrthoDB" id="202840at2759"/>
<accession>A0A8H5FW63</accession>
<reference evidence="2 3" key="1">
    <citation type="journal article" date="2020" name="ISME J.">
        <title>Uncovering the hidden diversity of litter-decomposition mechanisms in mushroom-forming fungi.</title>
        <authorList>
            <person name="Floudas D."/>
            <person name="Bentzer J."/>
            <person name="Ahren D."/>
            <person name="Johansson T."/>
            <person name="Persson P."/>
            <person name="Tunlid A."/>
        </authorList>
    </citation>
    <scope>NUCLEOTIDE SEQUENCE [LARGE SCALE GENOMIC DNA]</scope>
    <source>
        <strain evidence="2 3">CBS 146.42</strain>
    </source>
</reference>
<dbReference type="EMBL" id="JAACJO010000013">
    <property type="protein sequence ID" value="KAF5350998.1"/>
    <property type="molecule type" value="Genomic_DNA"/>
</dbReference>
<dbReference type="InterPro" id="IPR040079">
    <property type="entry name" value="Glutathione_S-Trfase"/>
</dbReference>